<evidence type="ECO:0000313" key="3">
    <source>
        <dbReference type="Proteomes" id="UP000430345"/>
    </source>
</evidence>
<dbReference type="EMBL" id="WHJC01000070">
    <property type="protein sequence ID" value="MPQ43471.1"/>
    <property type="molecule type" value="Genomic_DNA"/>
</dbReference>
<evidence type="ECO:0000256" key="1">
    <source>
        <dbReference type="SAM" id="MobiDB-lite"/>
    </source>
</evidence>
<organism evidence="2 3">
    <name type="scientific">Clostridium tarantellae</name>
    <dbReference type="NCBI Taxonomy" id="39493"/>
    <lineage>
        <taxon>Bacteria</taxon>
        <taxon>Bacillati</taxon>
        <taxon>Bacillota</taxon>
        <taxon>Clostridia</taxon>
        <taxon>Eubacteriales</taxon>
        <taxon>Clostridiaceae</taxon>
        <taxon>Clostridium</taxon>
    </lineage>
</organism>
<gene>
    <name evidence="2" type="ORF">GBZ86_06835</name>
</gene>
<comment type="caution">
    <text evidence="2">The sequence shown here is derived from an EMBL/GenBank/DDBJ whole genome shotgun (WGS) entry which is preliminary data.</text>
</comment>
<dbReference type="Proteomes" id="UP000430345">
    <property type="component" value="Unassembled WGS sequence"/>
</dbReference>
<protein>
    <recommendedName>
        <fullName evidence="4">Serine protease</fullName>
    </recommendedName>
</protein>
<reference evidence="2 3" key="1">
    <citation type="submission" date="2019-10" db="EMBL/GenBank/DDBJ databases">
        <title>The Genome Sequence of Clostridium tarantellae Isolated from Fish Brain.</title>
        <authorList>
            <person name="Bano L."/>
            <person name="Kiel M."/>
            <person name="Sales G."/>
            <person name="Doxey A.C."/>
            <person name="Mansfield M.J."/>
            <person name="Schiavone M."/>
            <person name="Rossetto O."/>
            <person name="Pirazzini M."/>
            <person name="Dobrindt U."/>
            <person name="Montecucco C."/>
        </authorList>
    </citation>
    <scope>NUCLEOTIDE SEQUENCE [LARGE SCALE GENOMIC DNA]</scope>
    <source>
        <strain evidence="2 3">DSM 3997</strain>
    </source>
</reference>
<evidence type="ECO:0000313" key="2">
    <source>
        <dbReference type="EMBL" id="MPQ43471.1"/>
    </source>
</evidence>
<feature type="region of interest" description="Disordered" evidence="1">
    <location>
        <begin position="134"/>
        <end position="169"/>
    </location>
</feature>
<keyword evidence="3" id="KW-1185">Reference proteome</keyword>
<dbReference type="Gene3D" id="2.40.10.10">
    <property type="entry name" value="Trypsin-like serine proteases"/>
    <property type="match status" value="1"/>
</dbReference>
<accession>A0A6I1MRF7</accession>
<feature type="compositionally biased region" description="Low complexity" evidence="1">
    <location>
        <begin position="134"/>
        <end position="159"/>
    </location>
</feature>
<proteinExistence type="predicted"/>
<dbReference type="SUPFAM" id="SSF50494">
    <property type="entry name" value="Trypsin-like serine proteases"/>
    <property type="match status" value="1"/>
</dbReference>
<dbReference type="OrthoDB" id="104542at2"/>
<name>A0A6I1MRF7_9CLOT</name>
<sequence length="384" mass="42312">MSSILENSIVDVINNYVSFFFGKKNVVGVGLGFKTIKELNTFEPCLRIMVSNKVPLKNLYKHDIVPSNFCGLKTDIVKTGNINISLPSNLSNFSYPNYSTYSRYPSYYYSYYSYTPRYTFTPYIPKYPSSSYTPSHPSSSTPSSNTPNIPISPPKLVTPKLPPPPSTKKAPKLIAGMPISPVEKGVGTLGAIVFDNKTNEPYILSNNHVLCSYNTLKSANIIYRGYLDGSSGALIAKLKKWVNLEINNMNSDNTLDCALAKLEENVPYTTEIPKVGTVTQTTKPILNMPVIKNGKTTLDTKGIILSTNTTVKAGFGEYGYCFFKDLISMNRMSTYGDSGSLIVSTEEKKAVGLLVGSDLLSTYACLIDSVLNTLNVHFEDKIKE</sequence>
<dbReference type="InterPro" id="IPR043504">
    <property type="entry name" value="Peptidase_S1_PA_chymotrypsin"/>
</dbReference>
<dbReference type="RefSeq" id="WP_152889021.1">
    <property type="nucleotide sequence ID" value="NZ_WHJC01000070.1"/>
</dbReference>
<dbReference type="AlphaFoldDB" id="A0A6I1MRF7"/>
<evidence type="ECO:0008006" key="4">
    <source>
        <dbReference type="Google" id="ProtNLM"/>
    </source>
</evidence>
<dbReference type="InterPro" id="IPR009003">
    <property type="entry name" value="Peptidase_S1_PA"/>
</dbReference>